<evidence type="ECO:0000313" key="2">
    <source>
        <dbReference type="Proteomes" id="UP001139000"/>
    </source>
</evidence>
<comment type="caution">
    <text evidence="1">The sequence shown here is derived from an EMBL/GenBank/DDBJ whole genome shotgun (WGS) entry which is preliminary data.</text>
</comment>
<keyword evidence="2" id="KW-1185">Reference proteome</keyword>
<reference evidence="1" key="1">
    <citation type="submission" date="2021-12" db="EMBL/GenBank/DDBJ databases">
        <title>Novel species in genus Dyadobacter.</title>
        <authorList>
            <person name="Ma C."/>
        </authorList>
    </citation>
    <scope>NUCLEOTIDE SEQUENCE</scope>
    <source>
        <strain evidence="1">LJ419</strain>
    </source>
</reference>
<gene>
    <name evidence="1" type="ORF">LXM26_00340</name>
</gene>
<proteinExistence type="predicted"/>
<accession>A0A9X1TBL0</accession>
<dbReference type="AlphaFoldDB" id="A0A9X1TBL0"/>
<protein>
    <submittedName>
        <fullName evidence="1">Uncharacterized protein</fullName>
    </submittedName>
</protein>
<name>A0A9X1TBL0_9BACT</name>
<sequence>MTTQEVTFSILVALALSIMPSNNGNSQDAIRVETSSEPVVPEAIKRKVEKIKEKSAVEDSLINRLDAPAEIIKEAVKEVAQSSKVLDNTNQRLDRIIVSLAPVKVKRNKMVITAHVEYKKPVGYTVPESKPVEWPQVCPAEVERRNLFQRIFHWIR</sequence>
<organism evidence="1 2">
    <name type="scientific">Dyadobacter chenwenxiniae</name>
    <dbReference type="NCBI Taxonomy" id="2906456"/>
    <lineage>
        <taxon>Bacteria</taxon>
        <taxon>Pseudomonadati</taxon>
        <taxon>Bacteroidota</taxon>
        <taxon>Cytophagia</taxon>
        <taxon>Cytophagales</taxon>
        <taxon>Spirosomataceae</taxon>
        <taxon>Dyadobacter</taxon>
    </lineage>
</organism>
<dbReference type="EMBL" id="JAJTTC010000001">
    <property type="protein sequence ID" value="MCF0059921.1"/>
    <property type="molecule type" value="Genomic_DNA"/>
</dbReference>
<evidence type="ECO:0000313" key="1">
    <source>
        <dbReference type="EMBL" id="MCF0059921.1"/>
    </source>
</evidence>
<dbReference type="RefSeq" id="WP_234652207.1">
    <property type="nucleotide sequence ID" value="NZ_CP094997.1"/>
</dbReference>
<dbReference type="Proteomes" id="UP001139000">
    <property type="component" value="Unassembled WGS sequence"/>
</dbReference>